<dbReference type="GO" id="GO:0000155">
    <property type="term" value="F:phosphorelay sensor kinase activity"/>
    <property type="evidence" value="ECO:0007669"/>
    <property type="project" value="InterPro"/>
</dbReference>
<dbReference type="Pfam" id="PF02518">
    <property type="entry name" value="HATPase_c"/>
    <property type="match status" value="1"/>
</dbReference>
<keyword evidence="13 14" id="KW-0472">Membrane</keyword>
<dbReference type="CDD" id="cd00082">
    <property type="entry name" value="HisKA"/>
    <property type="match status" value="1"/>
</dbReference>
<dbReference type="Pfam" id="PF00672">
    <property type="entry name" value="HAMP"/>
    <property type="match status" value="1"/>
</dbReference>
<dbReference type="Proteomes" id="UP000705867">
    <property type="component" value="Unassembled WGS sequence"/>
</dbReference>
<dbReference type="Gene3D" id="1.10.287.130">
    <property type="match status" value="1"/>
</dbReference>
<dbReference type="InterPro" id="IPR003660">
    <property type="entry name" value="HAMP_dom"/>
</dbReference>
<evidence type="ECO:0000313" key="17">
    <source>
        <dbReference type="EMBL" id="MBZ0157135.1"/>
    </source>
</evidence>
<dbReference type="PRINTS" id="PR00344">
    <property type="entry name" value="BCTRLSENSOR"/>
</dbReference>
<evidence type="ECO:0000256" key="8">
    <source>
        <dbReference type="ARBA" id="ARBA00022741"/>
    </source>
</evidence>
<dbReference type="CDD" id="cd06225">
    <property type="entry name" value="HAMP"/>
    <property type="match status" value="1"/>
</dbReference>
<evidence type="ECO:0000256" key="6">
    <source>
        <dbReference type="ARBA" id="ARBA00022679"/>
    </source>
</evidence>
<keyword evidence="4" id="KW-1003">Cell membrane</keyword>
<dbReference type="InterPro" id="IPR050398">
    <property type="entry name" value="HssS/ArlS-like"/>
</dbReference>
<feature type="transmembrane region" description="Helical" evidence="14">
    <location>
        <begin position="9"/>
        <end position="32"/>
    </location>
</feature>
<dbReference type="PANTHER" id="PTHR45528">
    <property type="entry name" value="SENSOR HISTIDINE KINASE CPXA"/>
    <property type="match status" value="1"/>
</dbReference>
<keyword evidence="5" id="KW-0597">Phosphoprotein</keyword>
<protein>
    <recommendedName>
        <fullName evidence="3">histidine kinase</fullName>
        <ecNumber evidence="3">2.7.13.3</ecNumber>
    </recommendedName>
</protein>
<evidence type="ECO:0000256" key="3">
    <source>
        <dbReference type="ARBA" id="ARBA00012438"/>
    </source>
</evidence>
<organism evidence="17 18">
    <name type="scientific">Candidatus Nitrobium versatile</name>
    <dbReference type="NCBI Taxonomy" id="2884831"/>
    <lineage>
        <taxon>Bacteria</taxon>
        <taxon>Pseudomonadati</taxon>
        <taxon>Nitrospirota</taxon>
        <taxon>Nitrospiria</taxon>
        <taxon>Nitrospirales</taxon>
        <taxon>Nitrospiraceae</taxon>
        <taxon>Candidatus Nitrobium</taxon>
    </lineage>
</organism>
<dbReference type="InterPro" id="IPR003661">
    <property type="entry name" value="HisK_dim/P_dom"/>
</dbReference>
<keyword evidence="9" id="KW-0418">Kinase</keyword>
<dbReference type="FunFam" id="3.30.565.10:FF:000006">
    <property type="entry name" value="Sensor histidine kinase WalK"/>
    <property type="match status" value="1"/>
</dbReference>
<dbReference type="PROSITE" id="PS50885">
    <property type="entry name" value="HAMP"/>
    <property type="match status" value="1"/>
</dbReference>
<evidence type="ECO:0000259" key="16">
    <source>
        <dbReference type="PROSITE" id="PS50885"/>
    </source>
</evidence>
<comment type="caution">
    <text evidence="17">The sequence shown here is derived from an EMBL/GenBank/DDBJ whole genome shotgun (WGS) entry which is preliminary data.</text>
</comment>
<accession>A0A953JEJ7</accession>
<dbReference type="InterPro" id="IPR005467">
    <property type="entry name" value="His_kinase_dom"/>
</dbReference>
<dbReference type="FunFam" id="1.10.287.130:FF:000001">
    <property type="entry name" value="Two-component sensor histidine kinase"/>
    <property type="match status" value="1"/>
</dbReference>
<keyword evidence="6" id="KW-0808">Transferase</keyword>
<feature type="transmembrane region" description="Helical" evidence="14">
    <location>
        <begin position="176"/>
        <end position="197"/>
    </location>
</feature>
<evidence type="ECO:0000256" key="9">
    <source>
        <dbReference type="ARBA" id="ARBA00022777"/>
    </source>
</evidence>
<reference evidence="17" key="1">
    <citation type="journal article" date="2021" name="bioRxiv">
        <title>Unraveling nitrogen, sulfur and carbon metabolic pathways and microbial community transcriptional responses to substrate deprivation and toxicity stresses in a bioreactor mimicking anoxic brackish coastal sediment conditions.</title>
        <authorList>
            <person name="Martins P.D."/>
            <person name="Echeveste M.J."/>
            <person name="Arshad A."/>
            <person name="Kurth J."/>
            <person name="Ouboter H."/>
            <person name="Jetten M.S.M."/>
            <person name="Welte C.U."/>
        </authorList>
    </citation>
    <scope>NUCLEOTIDE SEQUENCE</scope>
    <source>
        <strain evidence="17">MAG_39</strain>
    </source>
</reference>
<keyword evidence="12" id="KW-0902">Two-component regulatory system</keyword>
<gene>
    <name evidence="17" type="ORF">K8I29_13095</name>
</gene>
<dbReference type="PROSITE" id="PS50109">
    <property type="entry name" value="HIS_KIN"/>
    <property type="match status" value="1"/>
</dbReference>
<dbReference type="Gene3D" id="6.10.340.10">
    <property type="match status" value="1"/>
</dbReference>
<dbReference type="SMART" id="SM00388">
    <property type="entry name" value="HisKA"/>
    <property type="match status" value="1"/>
</dbReference>
<sequence>MRIGITHRLFFSILAATCLAILCMFLIMQWSITWGFLRYLNTLDQVRVEQIAERLEQAYGEQGGWDFIQEKPKAWMRRLITMPPDDESASQRLKVAGKHGDLPPLPRSPQNMKSTERRLIILDSEQKQLYGARAKAGKVDFKPLSHKGRIIGYLGLLPPKHFLSPQQLQFLKQQKLALVLAAAGVVLTAALFAFPLANRLVRPVRAIATATHELASGTYAIRVPVSSSDELGQLARDFNAMALTLERNEKARRQWVADISHELRTPLAVLQGEIEALLEGIRRTTPETIRSLHTEVLRLHRLVNDLYQLSLSDLGTQTYRKEDLDLVEPLRDSAGIYRAEFVRKGITLTTDISLKNEKVIVFADRERLNQLFGNLLDNSLKYTDSGGELVVSLTCCGNHATIDFQDSAPGVQENELDRLFDRFYRVEGSRSRASGGAGLGLAICRNIIEAHEGTISAHPSPSGGVMIRIILPVAGRCL</sequence>
<evidence type="ECO:0000313" key="18">
    <source>
        <dbReference type="Proteomes" id="UP000705867"/>
    </source>
</evidence>
<evidence type="ECO:0000256" key="5">
    <source>
        <dbReference type="ARBA" id="ARBA00022553"/>
    </source>
</evidence>
<feature type="domain" description="HAMP" evidence="16">
    <location>
        <begin position="198"/>
        <end position="250"/>
    </location>
</feature>
<evidence type="ECO:0000259" key="15">
    <source>
        <dbReference type="PROSITE" id="PS50109"/>
    </source>
</evidence>
<dbReference type="InterPro" id="IPR036097">
    <property type="entry name" value="HisK_dim/P_sf"/>
</dbReference>
<keyword evidence="10" id="KW-0067">ATP-binding</keyword>
<dbReference type="InterPro" id="IPR004358">
    <property type="entry name" value="Sig_transdc_His_kin-like_C"/>
</dbReference>
<comment type="catalytic activity">
    <reaction evidence="1">
        <text>ATP + protein L-histidine = ADP + protein N-phospho-L-histidine.</text>
        <dbReference type="EC" id="2.7.13.3"/>
    </reaction>
</comment>
<dbReference type="GO" id="GO:0005524">
    <property type="term" value="F:ATP binding"/>
    <property type="evidence" value="ECO:0007669"/>
    <property type="project" value="UniProtKB-KW"/>
</dbReference>
<name>A0A953JEJ7_9BACT</name>
<dbReference type="AlphaFoldDB" id="A0A953JEJ7"/>
<dbReference type="SMART" id="SM00304">
    <property type="entry name" value="HAMP"/>
    <property type="match status" value="1"/>
</dbReference>
<evidence type="ECO:0000256" key="12">
    <source>
        <dbReference type="ARBA" id="ARBA00023012"/>
    </source>
</evidence>
<keyword evidence="11 14" id="KW-1133">Transmembrane helix</keyword>
<evidence type="ECO:0000256" key="14">
    <source>
        <dbReference type="SAM" id="Phobius"/>
    </source>
</evidence>
<dbReference type="EMBL" id="JAIOIV010000105">
    <property type="protein sequence ID" value="MBZ0157135.1"/>
    <property type="molecule type" value="Genomic_DNA"/>
</dbReference>
<dbReference type="InterPro" id="IPR036890">
    <property type="entry name" value="HATPase_C_sf"/>
</dbReference>
<evidence type="ECO:0000256" key="10">
    <source>
        <dbReference type="ARBA" id="ARBA00022840"/>
    </source>
</evidence>
<dbReference type="Gene3D" id="3.30.565.10">
    <property type="entry name" value="Histidine kinase-like ATPase, C-terminal domain"/>
    <property type="match status" value="1"/>
</dbReference>
<dbReference type="Pfam" id="PF00512">
    <property type="entry name" value="HisKA"/>
    <property type="match status" value="1"/>
</dbReference>
<dbReference type="SUPFAM" id="SSF158472">
    <property type="entry name" value="HAMP domain-like"/>
    <property type="match status" value="1"/>
</dbReference>
<dbReference type="InterPro" id="IPR003594">
    <property type="entry name" value="HATPase_dom"/>
</dbReference>
<reference evidence="17" key="2">
    <citation type="submission" date="2021-08" db="EMBL/GenBank/DDBJ databases">
        <authorList>
            <person name="Dalcin Martins P."/>
        </authorList>
    </citation>
    <scope>NUCLEOTIDE SEQUENCE</scope>
    <source>
        <strain evidence="17">MAG_39</strain>
    </source>
</reference>
<evidence type="ECO:0000256" key="13">
    <source>
        <dbReference type="ARBA" id="ARBA00023136"/>
    </source>
</evidence>
<evidence type="ECO:0000256" key="2">
    <source>
        <dbReference type="ARBA" id="ARBA00004651"/>
    </source>
</evidence>
<dbReference type="SUPFAM" id="SSF47384">
    <property type="entry name" value="Homodimeric domain of signal transducing histidine kinase"/>
    <property type="match status" value="1"/>
</dbReference>
<keyword evidence="7 14" id="KW-0812">Transmembrane</keyword>
<evidence type="ECO:0000256" key="11">
    <source>
        <dbReference type="ARBA" id="ARBA00022989"/>
    </source>
</evidence>
<evidence type="ECO:0000256" key="1">
    <source>
        <dbReference type="ARBA" id="ARBA00000085"/>
    </source>
</evidence>
<dbReference type="GO" id="GO:0005886">
    <property type="term" value="C:plasma membrane"/>
    <property type="evidence" value="ECO:0007669"/>
    <property type="project" value="UniProtKB-SubCell"/>
</dbReference>
<dbReference type="SMART" id="SM00387">
    <property type="entry name" value="HATPase_c"/>
    <property type="match status" value="1"/>
</dbReference>
<comment type="subcellular location">
    <subcellularLocation>
        <location evidence="2">Cell membrane</location>
        <topology evidence="2">Multi-pass membrane protein</topology>
    </subcellularLocation>
</comment>
<evidence type="ECO:0000256" key="4">
    <source>
        <dbReference type="ARBA" id="ARBA00022475"/>
    </source>
</evidence>
<evidence type="ECO:0000256" key="7">
    <source>
        <dbReference type="ARBA" id="ARBA00022692"/>
    </source>
</evidence>
<dbReference type="SUPFAM" id="SSF55874">
    <property type="entry name" value="ATPase domain of HSP90 chaperone/DNA topoisomerase II/histidine kinase"/>
    <property type="match status" value="1"/>
</dbReference>
<dbReference type="PANTHER" id="PTHR45528:SF1">
    <property type="entry name" value="SENSOR HISTIDINE KINASE CPXA"/>
    <property type="match status" value="1"/>
</dbReference>
<proteinExistence type="predicted"/>
<keyword evidence="8" id="KW-0547">Nucleotide-binding</keyword>
<dbReference type="EC" id="2.7.13.3" evidence="3"/>
<feature type="domain" description="Histidine kinase" evidence="15">
    <location>
        <begin position="258"/>
        <end position="475"/>
    </location>
</feature>